<protein>
    <submittedName>
        <fullName evidence="1">Uncharacterized protein</fullName>
    </submittedName>
</protein>
<evidence type="ECO:0000313" key="1">
    <source>
        <dbReference type="EMBL" id="KAG2498993.1"/>
    </source>
</evidence>
<sequence length="503" mass="53842">MGCGCTLLSSRGYAALAARSQLTRLVIDHRFHPAYEYKPNYRNVQRSKYESYDYAESPKLCPYNNTAEVSAIQALISLRNVVIIAHPRAVSPRHVQALLDALPPSATSLAVAGVQHRSYSPNAKAAIPDRGCDFLIEWDGPTKTLTIRFELADAKGLAWLAWGALMESSRLFSSGHRLATLRFDGVIATENDYAHTAGLAQLRPLVGLCERVEVRAMRLGDVGRDGAEGLEAAVAVLGIPERLELGTQDEEHPIWLPYDNPCVCLREPAAGVGDAADGAEPQPQPPVGPSTAVAEFVRRLCSGAARPLRRDPDGGRKHARPMLVLRGELASRAAAGPALALRAMQRLEAGGQRAAAAAGERRARGRGGRLRTCVRRFVPLPSAGALLVECESDKAAERLTAAAGLALRAVGGGVEEGEGSDGGATGAAGVDVTTHAVESGLGMDRGLPDLSRAVAIEVLKAVWDGTEPRLSRKERLRGVLLVWDQLWTRFDAAKRLDGKAEHR</sequence>
<organism evidence="1 2">
    <name type="scientific">Edaphochlamys debaryana</name>
    <dbReference type="NCBI Taxonomy" id="47281"/>
    <lineage>
        <taxon>Eukaryota</taxon>
        <taxon>Viridiplantae</taxon>
        <taxon>Chlorophyta</taxon>
        <taxon>core chlorophytes</taxon>
        <taxon>Chlorophyceae</taxon>
        <taxon>CS clade</taxon>
        <taxon>Chlamydomonadales</taxon>
        <taxon>Chlamydomonadales incertae sedis</taxon>
        <taxon>Edaphochlamys</taxon>
    </lineage>
</organism>
<gene>
    <name evidence="1" type="ORF">HYH03_003179</name>
</gene>
<dbReference type="AlphaFoldDB" id="A0A835YAB2"/>
<accession>A0A835YAB2</accession>
<keyword evidence="2" id="KW-1185">Reference proteome</keyword>
<dbReference type="EMBL" id="JAEHOE010000008">
    <property type="protein sequence ID" value="KAG2498993.1"/>
    <property type="molecule type" value="Genomic_DNA"/>
</dbReference>
<evidence type="ECO:0000313" key="2">
    <source>
        <dbReference type="Proteomes" id="UP000612055"/>
    </source>
</evidence>
<proteinExistence type="predicted"/>
<reference evidence="1" key="1">
    <citation type="journal article" date="2020" name="bioRxiv">
        <title>Comparative genomics of Chlamydomonas.</title>
        <authorList>
            <person name="Craig R.J."/>
            <person name="Hasan A.R."/>
            <person name="Ness R.W."/>
            <person name="Keightley P.D."/>
        </authorList>
    </citation>
    <scope>NUCLEOTIDE SEQUENCE</scope>
    <source>
        <strain evidence="1">CCAP 11/70</strain>
    </source>
</reference>
<dbReference type="Proteomes" id="UP000612055">
    <property type="component" value="Unassembled WGS sequence"/>
</dbReference>
<comment type="caution">
    <text evidence="1">The sequence shown here is derived from an EMBL/GenBank/DDBJ whole genome shotgun (WGS) entry which is preliminary data.</text>
</comment>
<name>A0A835YAB2_9CHLO</name>